<keyword evidence="3" id="KW-1185">Reference proteome</keyword>
<reference evidence="2 3" key="1">
    <citation type="submission" date="2017-06" db="EMBL/GenBank/DDBJ databases">
        <authorList>
            <person name="Kim H.J."/>
            <person name="Triplett B.A."/>
        </authorList>
    </citation>
    <scope>NUCLEOTIDE SEQUENCE [LARGE SCALE GENOMIC DNA]</scope>
    <source>
        <strain evidence="2 3">CGMCC 4.2132</strain>
    </source>
</reference>
<evidence type="ECO:0000256" key="1">
    <source>
        <dbReference type="SAM" id="MobiDB-lite"/>
    </source>
</evidence>
<name>A0A239BFU5_9ACTN</name>
<evidence type="ECO:0000313" key="3">
    <source>
        <dbReference type="Proteomes" id="UP000198282"/>
    </source>
</evidence>
<evidence type="ECO:0008006" key="4">
    <source>
        <dbReference type="Google" id="ProtNLM"/>
    </source>
</evidence>
<feature type="compositionally biased region" description="Polar residues" evidence="1">
    <location>
        <begin position="83"/>
        <end position="97"/>
    </location>
</feature>
<gene>
    <name evidence="2" type="ORF">SAMN05216276_1003195</name>
</gene>
<sequence length="97" mass="11172">MREIQTISEIWEFFCLRCLRTWQDLYEACHSDDGHGGDTVVWRRGGLPSPPPWSDLCCPHCHNIYVKPLPSRNRPPVCRISEVPQQDSPQQDPIASN</sequence>
<dbReference type="EMBL" id="FZOD01000003">
    <property type="protein sequence ID" value="SNS06925.1"/>
    <property type="molecule type" value="Genomic_DNA"/>
</dbReference>
<organism evidence="2 3">
    <name type="scientific">Streptosporangium subroseum</name>
    <dbReference type="NCBI Taxonomy" id="106412"/>
    <lineage>
        <taxon>Bacteria</taxon>
        <taxon>Bacillati</taxon>
        <taxon>Actinomycetota</taxon>
        <taxon>Actinomycetes</taxon>
        <taxon>Streptosporangiales</taxon>
        <taxon>Streptosporangiaceae</taxon>
        <taxon>Streptosporangium</taxon>
    </lineage>
</organism>
<accession>A0A239BFU5</accession>
<protein>
    <recommendedName>
        <fullName evidence="4">C2H2-type domain-containing protein</fullName>
    </recommendedName>
</protein>
<feature type="region of interest" description="Disordered" evidence="1">
    <location>
        <begin position="70"/>
        <end position="97"/>
    </location>
</feature>
<dbReference type="Proteomes" id="UP000198282">
    <property type="component" value="Unassembled WGS sequence"/>
</dbReference>
<dbReference type="AlphaFoldDB" id="A0A239BFU5"/>
<proteinExistence type="predicted"/>
<evidence type="ECO:0000313" key="2">
    <source>
        <dbReference type="EMBL" id="SNS06925.1"/>
    </source>
</evidence>